<dbReference type="PANTHER" id="PTHR14919">
    <property type="entry name" value="KPL2-RELATED"/>
    <property type="match status" value="1"/>
</dbReference>
<dbReference type="STRING" id="178035.A0A154PCX7"/>
<feature type="domain" description="SPEF2 C-terminal" evidence="3">
    <location>
        <begin position="1572"/>
        <end position="1630"/>
    </location>
</feature>
<dbReference type="PANTHER" id="PTHR14919:SF0">
    <property type="entry name" value="SPERM FLAGELLAR PROTEIN 2"/>
    <property type="match status" value="1"/>
</dbReference>
<dbReference type="InterPro" id="IPR052634">
    <property type="entry name" value="Sperm_flagellar-bone_growth"/>
</dbReference>
<sequence length="1828" mass="212794">MGDILHNWIQVRLGIMIDLGPKLFGHYTRDGRLLAKILHSYDIINRDQLDMIVPTHDPAICRVNLKHLRFWLRFLGIDCDDESVEEISCSKGTTSLRLFYKVYLCLETKDRLHFITLQKEREKYVPTSRKFEVSTVCEDPPAYQPPEHPLSKKLLDGQGTVFEWHRSKFPAIFRKLKREREKLEVPAWEPYPIVRPIEHRVPEKSLPLDGRTEESEEADRFTRRTRARAKKLKEYEEKEMEAFEKELITVVEDPEMARTYVAWLKSRSKRAATVTALKANMQKTLVKELWDRIECRQEELVDKTIARRTLDQSRYEKQMVTKLCEVRNQMSIMTENQKILENMTATANEVEYRAIHERVKDVASRRQKDLEIECQRMCELRVRLREKKVQMLEEKHRNLCRETVLDILNLAMRIEDYRQMNDGIVPQTILREWTTKFVRGESLFDDDLPIGLTSGDSAEIDVSPILEESLRVKLEKAKVLRESLFDDYLESRPPWKQSSWLPAEDATETMELGRTVLGYVVHRLLNYIHPQSSDVETRALLPKPENIAIILGIMNPTMHESFRGLLDNTDVRLVRMEDAINYCLDRYKNESLDVEYIDASVIAATDEFVKSLESGKHRITCPAQRVSVSSKSDDGYSRRGRTSLLFRRSLVERTDGAKTSEKQTQTPRNIPHDDLDTMLTDSAFIGKCAYEFLALGQPITNDLATKILVEYLKTLDNTKGWAFIDYPNTYEQMSLLETALTGFKVPPDPEPLDFEHVTIEDIEPKSPRMVYEEEIDPSDHYRQLLSRLVPNPLKRIKDIVIPTFANLFVRVSQKPKNFELQDCSYERLSRNAPSVDKFYASREIGYFLYYTNLDRTTLKRLARLVVGEQLRGKSSEELFGDLPKSRERSKERNSVGSKAPVVRHMLSESSEDKDVSNEITEREEEAEIEMEEDEEEVGRGDYDLEQRRVRPGEENWEWIEFPLPSVLVEILSDLWQSMERCYVDDTKELLLLKSIHSSGIVPYKNFLTRNTAEFMKRPDNKQDLLHRFHLAFNAIDGDARHDEDIKCELHRRLADFQAELWEICDRRRHEAENERRRFIDEEWTVYETTVLFNVYVGLLQAELDRFVDTMHLLEDYYSAMLGKPLRDTRFAKVVLQRIQVGDVDPVFVHERSARFLQLDDAKSTTDRTETKRPKSKAGSVRTTVQVPHQAPSPPPPILDYILLRKEITDLLIDREARSRDLEEIRVFKAITENVRYARNIVDTLSATAIDFVEGENVAIPTDNDFTIDSNRGLDLALERRYAVAYEIDRIRQKLDSIAATAHTEFAFLLDTMRNSFHRIYDSILDRYWREMKSVNDMANVFCFAIEEGRCLENEMLLEGDRFVIRSNVFMMTIPPAKPPVIVKEIETASRFRIAQLSRLMETFRRVAPTGTMPERALVFILQDLASHGMDEGESMVLPCCWYQLRSTDISRLVRSLFESAAYVDWREFVIYAMDLPIPSYRDILIARDRFRIQDSDLKEVVTARQFIWTPLWFLEYTEIVENVFERLLDDFQRNREELYEEEFYHLDLNRYDSMPLEKTRRNSDCDSKTGCPLNEETLRLALGKELLCRMYSVGRRIVNYTALLLAFCKAEDPRDGFAKALALVIGSRVCTDLDEGERYVEELYEQRRRERQSRLSVEVFTSFQMRIQTSSVTFQAVAEENFVAEGSPGTDSSSTEKMNRPIGISSSVSLLFGESDFKFRPADQESIVYWVSLDVCLTVLAAALPSYPSKPELYGASESLLDSLTAVFRDLQDPDLNDDGNVVLTHRLLNHEFMKQLLNSTSKFTVKNLGNTMQEVIRTRELVNVKHC</sequence>
<evidence type="ECO:0000259" key="3">
    <source>
        <dbReference type="Pfam" id="PF24082"/>
    </source>
</evidence>
<protein>
    <submittedName>
        <fullName evidence="4">Sperm flagellar protein 2</fullName>
    </submittedName>
</protein>
<feature type="compositionally biased region" description="Basic and acidic residues" evidence="1">
    <location>
        <begin position="1162"/>
        <end position="1172"/>
    </location>
</feature>
<dbReference type="InterPro" id="IPR054517">
    <property type="entry name" value="SPEF2_D5"/>
</dbReference>
<keyword evidence="4" id="KW-0282">Flagellum</keyword>
<feature type="region of interest" description="Disordered" evidence="1">
    <location>
        <begin position="881"/>
        <end position="939"/>
    </location>
</feature>
<accession>A0A154PCX7</accession>
<organism evidence="4 5">
    <name type="scientific">Dufourea novaeangliae</name>
    <name type="common">Sweat bee</name>
    <dbReference type="NCBI Taxonomy" id="178035"/>
    <lineage>
        <taxon>Eukaryota</taxon>
        <taxon>Metazoa</taxon>
        <taxon>Ecdysozoa</taxon>
        <taxon>Arthropoda</taxon>
        <taxon>Hexapoda</taxon>
        <taxon>Insecta</taxon>
        <taxon>Pterygota</taxon>
        <taxon>Neoptera</taxon>
        <taxon>Endopterygota</taxon>
        <taxon>Hymenoptera</taxon>
        <taxon>Apocrita</taxon>
        <taxon>Aculeata</taxon>
        <taxon>Apoidea</taxon>
        <taxon>Anthophila</taxon>
        <taxon>Halictidae</taxon>
        <taxon>Rophitinae</taxon>
        <taxon>Dufourea</taxon>
    </lineage>
</organism>
<feature type="compositionally biased region" description="Acidic residues" evidence="1">
    <location>
        <begin position="921"/>
        <end position="936"/>
    </location>
</feature>
<evidence type="ECO:0000313" key="4">
    <source>
        <dbReference type="EMBL" id="KZC09756.1"/>
    </source>
</evidence>
<evidence type="ECO:0000256" key="1">
    <source>
        <dbReference type="SAM" id="MobiDB-lite"/>
    </source>
</evidence>
<dbReference type="InterPro" id="IPR027417">
    <property type="entry name" value="P-loop_NTPase"/>
</dbReference>
<evidence type="ECO:0000313" key="5">
    <source>
        <dbReference type="Proteomes" id="UP000076502"/>
    </source>
</evidence>
<dbReference type="EMBL" id="KQ434874">
    <property type="protein sequence ID" value="KZC09756.1"/>
    <property type="molecule type" value="Genomic_DNA"/>
</dbReference>
<dbReference type="Gene3D" id="3.40.50.300">
    <property type="entry name" value="P-loop containing nucleotide triphosphate hydrolases"/>
    <property type="match status" value="1"/>
</dbReference>
<feature type="domain" description="SPEF2 C-terminal" evidence="3">
    <location>
        <begin position="1391"/>
        <end position="1546"/>
    </location>
</feature>
<dbReference type="OrthoDB" id="62528at2759"/>
<keyword evidence="4" id="KW-0966">Cell projection</keyword>
<gene>
    <name evidence="4" type="ORF">WN55_00892</name>
</gene>
<name>A0A154PCX7_DUFNO</name>
<feature type="region of interest" description="Disordered" evidence="1">
    <location>
        <begin position="654"/>
        <end position="673"/>
    </location>
</feature>
<feature type="compositionally biased region" description="Basic and acidic residues" evidence="1">
    <location>
        <begin position="910"/>
        <end position="920"/>
    </location>
</feature>
<keyword evidence="4" id="KW-0969">Cilium</keyword>
<dbReference type="Pfam" id="PF24082">
    <property type="entry name" value="SPEF2_C"/>
    <property type="match status" value="2"/>
</dbReference>
<dbReference type="InterPro" id="IPR056199">
    <property type="entry name" value="SPEF2_C"/>
</dbReference>
<feature type="compositionally biased region" description="Basic and acidic residues" evidence="1">
    <location>
        <begin position="883"/>
        <end position="893"/>
    </location>
</feature>
<evidence type="ECO:0000259" key="2">
    <source>
        <dbReference type="Pfam" id="PF22946"/>
    </source>
</evidence>
<proteinExistence type="predicted"/>
<keyword evidence="5" id="KW-1185">Reference proteome</keyword>
<dbReference type="Proteomes" id="UP000076502">
    <property type="component" value="Unassembled WGS sequence"/>
</dbReference>
<feature type="region of interest" description="Disordered" evidence="1">
    <location>
        <begin position="1162"/>
        <end position="1191"/>
    </location>
</feature>
<feature type="domain" description="CPC1/SPEF2" evidence="2">
    <location>
        <begin position="310"/>
        <end position="441"/>
    </location>
</feature>
<reference evidence="4 5" key="1">
    <citation type="submission" date="2015-07" db="EMBL/GenBank/DDBJ databases">
        <title>The genome of Dufourea novaeangliae.</title>
        <authorList>
            <person name="Pan H."/>
            <person name="Kapheim K."/>
        </authorList>
    </citation>
    <scope>NUCLEOTIDE SEQUENCE [LARGE SCALE GENOMIC DNA]</scope>
    <source>
        <strain evidence="4">0120121106</strain>
        <tissue evidence="4">Whole body</tissue>
    </source>
</reference>
<dbReference type="Pfam" id="PF22946">
    <property type="entry name" value="SPEF2_D5"/>
    <property type="match status" value="1"/>
</dbReference>